<dbReference type="PANTHER" id="PTHR46470">
    <property type="entry name" value="N-ACYLNEURAMINATE-9-PHOSPHATASE"/>
    <property type="match status" value="1"/>
</dbReference>
<comment type="caution">
    <text evidence="5">The sequence shown here is derived from an EMBL/GenBank/DDBJ whole genome shotgun (WGS) entry which is preliminary data.</text>
</comment>
<evidence type="ECO:0000256" key="3">
    <source>
        <dbReference type="ARBA" id="ARBA00022801"/>
    </source>
</evidence>
<dbReference type="NCBIfam" id="TIGR01549">
    <property type="entry name" value="HAD-SF-IA-v1"/>
    <property type="match status" value="1"/>
</dbReference>
<protein>
    <submittedName>
        <fullName evidence="5">FMN phosphatase YigB (HAD superfamily)</fullName>
    </submittedName>
</protein>
<evidence type="ECO:0000313" key="6">
    <source>
        <dbReference type="Proteomes" id="UP001232445"/>
    </source>
</evidence>
<dbReference type="InterPro" id="IPR023214">
    <property type="entry name" value="HAD_sf"/>
</dbReference>
<dbReference type="Proteomes" id="UP001232445">
    <property type="component" value="Unassembled WGS sequence"/>
</dbReference>
<gene>
    <name evidence="5" type="ORF">J2S00_001413</name>
</gene>
<name>A0ABU0CUD0_9BACI</name>
<evidence type="ECO:0000256" key="2">
    <source>
        <dbReference type="ARBA" id="ARBA00022723"/>
    </source>
</evidence>
<accession>A0ABU0CUD0</accession>
<dbReference type="Pfam" id="PF00702">
    <property type="entry name" value="Hydrolase"/>
    <property type="match status" value="1"/>
</dbReference>
<dbReference type="InterPro" id="IPR006439">
    <property type="entry name" value="HAD-SF_hydro_IA"/>
</dbReference>
<proteinExistence type="predicted"/>
<keyword evidence="3" id="KW-0378">Hydrolase</keyword>
<evidence type="ECO:0000256" key="1">
    <source>
        <dbReference type="ARBA" id="ARBA00001946"/>
    </source>
</evidence>
<reference evidence="5 6" key="1">
    <citation type="submission" date="2023-07" db="EMBL/GenBank/DDBJ databases">
        <title>Genomic Encyclopedia of Type Strains, Phase IV (KMG-IV): sequencing the most valuable type-strain genomes for metagenomic binning, comparative biology and taxonomic classification.</title>
        <authorList>
            <person name="Goeker M."/>
        </authorList>
    </citation>
    <scope>NUCLEOTIDE SEQUENCE [LARGE SCALE GENOMIC DNA]</scope>
    <source>
        <strain evidence="5 6">DSM 17740</strain>
    </source>
</reference>
<dbReference type="Gene3D" id="3.40.50.1000">
    <property type="entry name" value="HAD superfamily/HAD-like"/>
    <property type="match status" value="1"/>
</dbReference>
<keyword evidence="4" id="KW-0460">Magnesium</keyword>
<dbReference type="SUPFAM" id="SSF56784">
    <property type="entry name" value="HAD-like"/>
    <property type="match status" value="1"/>
</dbReference>
<dbReference type="InterPro" id="IPR036412">
    <property type="entry name" value="HAD-like_sf"/>
</dbReference>
<dbReference type="PANTHER" id="PTHR46470:SF2">
    <property type="entry name" value="GLYCERALDEHYDE 3-PHOSPHATE PHOSPHATASE"/>
    <property type="match status" value="1"/>
</dbReference>
<dbReference type="InterPro" id="IPR051400">
    <property type="entry name" value="HAD-like_hydrolase"/>
</dbReference>
<dbReference type="EMBL" id="JAUSUQ010000004">
    <property type="protein sequence ID" value="MDQ0338627.1"/>
    <property type="molecule type" value="Genomic_DNA"/>
</dbReference>
<organism evidence="5 6">
    <name type="scientific">Caldalkalibacillus uzonensis</name>
    <dbReference type="NCBI Taxonomy" id="353224"/>
    <lineage>
        <taxon>Bacteria</taxon>
        <taxon>Bacillati</taxon>
        <taxon>Bacillota</taxon>
        <taxon>Bacilli</taxon>
        <taxon>Bacillales</taxon>
        <taxon>Bacillaceae</taxon>
        <taxon>Caldalkalibacillus</taxon>
    </lineage>
</organism>
<sequence>MITNGPGAHQRKKMNILGLTPFFHPRLILVSDEVGVAKPDPGIFEQAQNRVGYPPDQLLYVGDSWTNDVMAPIRAGWHTVWFNHRKKKAESHHKPLLEVARLDSILPLFNTMRVG</sequence>
<evidence type="ECO:0000256" key="4">
    <source>
        <dbReference type="ARBA" id="ARBA00022842"/>
    </source>
</evidence>
<evidence type="ECO:0000313" key="5">
    <source>
        <dbReference type="EMBL" id="MDQ0338627.1"/>
    </source>
</evidence>
<keyword evidence="2" id="KW-0479">Metal-binding</keyword>
<keyword evidence="6" id="KW-1185">Reference proteome</keyword>
<comment type="cofactor">
    <cofactor evidence="1">
        <name>Mg(2+)</name>
        <dbReference type="ChEBI" id="CHEBI:18420"/>
    </cofactor>
</comment>